<evidence type="ECO:0000313" key="5">
    <source>
        <dbReference type="EMBL" id="MCT4703355.1"/>
    </source>
</evidence>
<dbReference type="SMART" id="SM00862">
    <property type="entry name" value="Trans_reg_C"/>
    <property type="match status" value="1"/>
</dbReference>
<evidence type="ECO:0000256" key="2">
    <source>
        <dbReference type="PROSITE-ProRule" id="PRU01091"/>
    </source>
</evidence>
<keyword evidence="3" id="KW-0472">Membrane</keyword>
<evidence type="ECO:0000313" key="6">
    <source>
        <dbReference type="Proteomes" id="UP001150641"/>
    </source>
</evidence>
<sequence length="255" mass="28836">MYLINKNIEFCPELYQLVNRENGGQPISLPVSAGRCLLALLANRRLVTQQELFEFAWGEQHSEITPNNLYQNISILRKTLKIMDGNAGNWINTVPKKGFIFNLNIAVEEIISDNIQADETTEEISIAESTIKNKPLLLKPIINNKHKFISLSYVILAAIIFLVVINLPPKKQVSESFVFYKKIGACLVYINDDMQEKDIHEKVLEQLNPNCSKFPHIYITAYSIMHSATILACNKPINGDKPHCVSLLLRGVRAS</sequence>
<dbReference type="InterPro" id="IPR016032">
    <property type="entry name" value="Sig_transdc_resp-reg_C-effctor"/>
</dbReference>
<dbReference type="InterPro" id="IPR036388">
    <property type="entry name" value="WH-like_DNA-bd_sf"/>
</dbReference>
<reference evidence="5" key="1">
    <citation type="submission" date="2022-03" db="EMBL/GenBank/DDBJ databases">
        <title>Proposal of a novel genus Dryocolo and two novel species.</title>
        <authorList>
            <person name="Maddock D.W."/>
            <person name="Brady C.L."/>
            <person name="Denman S."/>
            <person name="Arnold D."/>
        </authorList>
    </citation>
    <scope>NUCLEOTIDE SEQUENCE</scope>
    <source>
        <strain evidence="5">H6W4</strain>
    </source>
</reference>
<dbReference type="Gene3D" id="1.10.10.10">
    <property type="entry name" value="Winged helix-like DNA-binding domain superfamily/Winged helix DNA-binding domain"/>
    <property type="match status" value="1"/>
</dbReference>
<comment type="caution">
    <text evidence="5">The sequence shown here is derived from an EMBL/GenBank/DDBJ whole genome shotgun (WGS) entry which is preliminary data.</text>
</comment>
<dbReference type="PROSITE" id="PS51755">
    <property type="entry name" value="OMPR_PHOB"/>
    <property type="match status" value="1"/>
</dbReference>
<keyword evidence="1 2" id="KW-0238">DNA-binding</keyword>
<dbReference type="Proteomes" id="UP001150641">
    <property type="component" value="Unassembled WGS sequence"/>
</dbReference>
<proteinExistence type="predicted"/>
<evidence type="ECO:0000259" key="4">
    <source>
        <dbReference type="PROSITE" id="PS51755"/>
    </source>
</evidence>
<dbReference type="EMBL" id="JALHAP010000081">
    <property type="protein sequence ID" value="MCT4703355.1"/>
    <property type="molecule type" value="Genomic_DNA"/>
</dbReference>
<dbReference type="GO" id="GO:0000160">
    <property type="term" value="P:phosphorelay signal transduction system"/>
    <property type="evidence" value="ECO:0007669"/>
    <property type="project" value="InterPro"/>
</dbReference>
<keyword evidence="3" id="KW-1133">Transmembrane helix</keyword>
<organism evidence="5 6">
    <name type="scientific">Dryocola boscaweniae</name>
    <dbReference type="NCBI Taxonomy" id="2925397"/>
    <lineage>
        <taxon>Bacteria</taxon>
        <taxon>Pseudomonadati</taxon>
        <taxon>Pseudomonadota</taxon>
        <taxon>Gammaproteobacteria</taxon>
        <taxon>Enterobacterales</taxon>
        <taxon>Enterobacteriaceae</taxon>
        <taxon>Dryocola</taxon>
    </lineage>
</organism>
<accession>A0A9X3AQP4</accession>
<dbReference type="AlphaFoldDB" id="A0A9X3AQP4"/>
<evidence type="ECO:0000256" key="1">
    <source>
        <dbReference type="ARBA" id="ARBA00023125"/>
    </source>
</evidence>
<dbReference type="GO" id="GO:0003677">
    <property type="term" value="F:DNA binding"/>
    <property type="evidence" value="ECO:0007669"/>
    <property type="project" value="UniProtKB-UniRule"/>
</dbReference>
<feature type="DNA-binding region" description="OmpR/PhoB-type" evidence="2">
    <location>
        <begin position="1"/>
        <end position="103"/>
    </location>
</feature>
<dbReference type="InterPro" id="IPR001867">
    <property type="entry name" value="OmpR/PhoB-type_DNA-bd"/>
</dbReference>
<name>A0A9X3AQP4_9ENTR</name>
<dbReference type="Pfam" id="PF00486">
    <property type="entry name" value="Trans_reg_C"/>
    <property type="match status" value="1"/>
</dbReference>
<protein>
    <submittedName>
        <fullName evidence="5">Winged helix-turn-helix domain-containing protein</fullName>
    </submittedName>
</protein>
<gene>
    <name evidence="5" type="ORF">MUA00_16375</name>
</gene>
<dbReference type="RefSeq" id="WP_271124091.1">
    <property type="nucleotide sequence ID" value="NZ_JALHAN010000068.1"/>
</dbReference>
<feature type="transmembrane region" description="Helical" evidence="3">
    <location>
        <begin position="148"/>
        <end position="167"/>
    </location>
</feature>
<keyword evidence="6" id="KW-1185">Reference proteome</keyword>
<feature type="domain" description="OmpR/PhoB-type" evidence="4">
    <location>
        <begin position="1"/>
        <end position="103"/>
    </location>
</feature>
<dbReference type="SUPFAM" id="SSF46894">
    <property type="entry name" value="C-terminal effector domain of the bipartite response regulators"/>
    <property type="match status" value="1"/>
</dbReference>
<dbReference type="GO" id="GO:0006355">
    <property type="term" value="P:regulation of DNA-templated transcription"/>
    <property type="evidence" value="ECO:0007669"/>
    <property type="project" value="InterPro"/>
</dbReference>
<keyword evidence="3" id="KW-0812">Transmembrane</keyword>
<evidence type="ECO:0000256" key="3">
    <source>
        <dbReference type="SAM" id="Phobius"/>
    </source>
</evidence>